<feature type="compositionally biased region" description="Basic and acidic residues" evidence="12">
    <location>
        <begin position="1452"/>
        <end position="1461"/>
    </location>
</feature>
<evidence type="ECO:0000256" key="10">
    <source>
        <dbReference type="RuleBase" id="RU361180"/>
    </source>
</evidence>
<evidence type="ECO:0000256" key="11">
    <source>
        <dbReference type="SAM" id="Coils"/>
    </source>
</evidence>
<dbReference type="PANTHER" id="PTHR23403">
    <property type="entry name" value="TREHALASE"/>
    <property type="match status" value="1"/>
</dbReference>
<dbReference type="InterPro" id="IPR012341">
    <property type="entry name" value="6hp_glycosidase-like_sf"/>
</dbReference>
<feature type="compositionally biased region" description="Basic and acidic residues" evidence="12">
    <location>
        <begin position="401"/>
        <end position="412"/>
    </location>
</feature>
<evidence type="ECO:0000256" key="3">
    <source>
        <dbReference type="ARBA" id="ARBA00005615"/>
    </source>
</evidence>
<reference evidence="14 15" key="3">
    <citation type="journal article" date="2015" name="Genome Announc.">
        <title>Draft Genome Sequence of the Archiascomycetous Yeast Saitoella complicata.</title>
        <authorList>
            <person name="Yamauchi K."/>
            <person name="Kondo S."/>
            <person name="Hamamoto M."/>
            <person name="Takahashi Y."/>
            <person name="Ogura Y."/>
            <person name="Hayashi T."/>
            <person name="Nishida H."/>
        </authorList>
    </citation>
    <scope>NUCLEOTIDE SEQUENCE [LARGE SCALE GENOMIC DNA]</scope>
    <source>
        <strain evidence="14 15">NRRL Y-17804</strain>
    </source>
</reference>
<dbReference type="Pfam" id="PF00170">
    <property type="entry name" value="bZIP_1"/>
    <property type="match status" value="1"/>
</dbReference>
<dbReference type="GO" id="GO:0005737">
    <property type="term" value="C:cytoplasm"/>
    <property type="evidence" value="ECO:0007669"/>
    <property type="project" value="InterPro"/>
</dbReference>
<dbReference type="Pfam" id="PF11786">
    <property type="entry name" value="Aft1_HRA"/>
    <property type="match status" value="1"/>
</dbReference>
<dbReference type="InterPro" id="IPR046347">
    <property type="entry name" value="bZIP_sf"/>
</dbReference>
<dbReference type="PRINTS" id="PR00744">
    <property type="entry name" value="GLHYDRLASE37"/>
</dbReference>
<evidence type="ECO:0000256" key="4">
    <source>
        <dbReference type="ARBA" id="ARBA00022801"/>
    </source>
</evidence>
<keyword evidence="5" id="KW-0805">Transcription regulation</keyword>
<evidence type="ECO:0000313" key="15">
    <source>
        <dbReference type="Proteomes" id="UP000033140"/>
    </source>
</evidence>
<dbReference type="Pfam" id="PF07492">
    <property type="entry name" value="Trehalase_Ca-bi"/>
    <property type="match status" value="1"/>
</dbReference>
<keyword evidence="4 10" id="KW-0378">Hydrolase</keyword>
<keyword evidence="11" id="KW-0175">Coiled coil</keyword>
<feature type="region of interest" description="Disordered" evidence="12">
    <location>
        <begin position="1"/>
        <end position="127"/>
    </location>
</feature>
<dbReference type="GO" id="GO:0000981">
    <property type="term" value="F:DNA-binding transcription factor activity, RNA polymerase II-specific"/>
    <property type="evidence" value="ECO:0007669"/>
    <property type="project" value="UniProtKB-ARBA"/>
</dbReference>
<dbReference type="Gene3D" id="1.20.5.170">
    <property type="match status" value="1"/>
</dbReference>
<feature type="compositionally biased region" description="Polar residues" evidence="12">
    <location>
        <begin position="1"/>
        <end position="12"/>
    </location>
</feature>
<dbReference type="InterPro" id="IPR021755">
    <property type="entry name" value="TF_Aft1_HRA"/>
</dbReference>
<keyword evidence="8" id="KW-0539">Nucleus</keyword>
<dbReference type="Gene3D" id="1.50.10.10">
    <property type="match status" value="1"/>
</dbReference>
<dbReference type="SUPFAM" id="SSF57959">
    <property type="entry name" value="Leucine zipper domain"/>
    <property type="match status" value="1"/>
</dbReference>
<dbReference type="STRING" id="698492.A0A0E9NRS0"/>
<dbReference type="Pfam" id="PF01204">
    <property type="entry name" value="Trehalase"/>
    <property type="match status" value="1"/>
</dbReference>
<evidence type="ECO:0000256" key="1">
    <source>
        <dbReference type="ARBA" id="ARBA00001576"/>
    </source>
</evidence>
<feature type="coiled-coil region" evidence="11">
    <location>
        <begin position="432"/>
        <end position="466"/>
    </location>
</feature>
<evidence type="ECO:0000256" key="5">
    <source>
        <dbReference type="ARBA" id="ARBA00023015"/>
    </source>
</evidence>
<evidence type="ECO:0000256" key="2">
    <source>
        <dbReference type="ARBA" id="ARBA00004123"/>
    </source>
</evidence>
<feature type="domain" description="BZIP" evidence="13">
    <location>
        <begin position="407"/>
        <end position="470"/>
    </location>
</feature>
<feature type="region of interest" description="Disordered" evidence="12">
    <location>
        <begin position="1419"/>
        <end position="1461"/>
    </location>
</feature>
<evidence type="ECO:0000256" key="6">
    <source>
        <dbReference type="ARBA" id="ARBA00023125"/>
    </source>
</evidence>
<evidence type="ECO:0000256" key="8">
    <source>
        <dbReference type="ARBA" id="ARBA00023242"/>
    </source>
</evidence>
<keyword evidence="6" id="KW-0238">DNA-binding</keyword>
<dbReference type="InterPro" id="IPR018232">
    <property type="entry name" value="Glyco_hydro_37_CS"/>
</dbReference>
<feature type="region of interest" description="Disordered" evidence="12">
    <location>
        <begin position="325"/>
        <end position="412"/>
    </location>
</feature>
<dbReference type="GO" id="GO:0005509">
    <property type="term" value="F:calcium ion binding"/>
    <property type="evidence" value="ECO:0007669"/>
    <property type="project" value="InterPro"/>
</dbReference>
<gene>
    <name evidence="14" type="ORF">G7K_6211-t1</name>
</gene>
<dbReference type="InterPro" id="IPR008928">
    <property type="entry name" value="6-hairpin_glycosidase_sf"/>
</dbReference>
<dbReference type="SUPFAM" id="SSF48208">
    <property type="entry name" value="Six-hairpin glycosidases"/>
    <property type="match status" value="1"/>
</dbReference>
<comment type="similarity">
    <text evidence="3 10">Belongs to the glycosyl hydrolase 37 family.</text>
</comment>
<evidence type="ECO:0000259" key="13">
    <source>
        <dbReference type="PROSITE" id="PS50217"/>
    </source>
</evidence>
<dbReference type="GO" id="GO:0004555">
    <property type="term" value="F:alpha,alpha-trehalase activity"/>
    <property type="evidence" value="ECO:0007669"/>
    <property type="project" value="UniProtKB-EC"/>
</dbReference>
<dbReference type="FunFam" id="1.20.5.170:FF:000053">
    <property type="entry name" value="BZIP transcription factor AtfA"/>
    <property type="match status" value="1"/>
</dbReference>
<dbReference type="PROSITE" id="PS50217">
    <property type="entry name" value="BZIP"/>
    <property type="match status" value="1"/>
</dbReference>
<keyword evidence="9 10" id="KW-0326">Glycosidase</keyword>
<dbReference type="FunFam" id="1.50.10.10:FF:000026">
    <property type="entry name" value="Trehalase"/>
    <property type="match status" value="1"/>
</dbReference>
<organism evidence="14 15">
    <name type="scientific">Saitoella complicata (strain BCRC 22490 / CBS 7301 / JCM 7358 / NBRC 10748 / NRRL Y-17804)</name>
    <dbReference type="NCBI Taxonomy" id="698492"/>
    <lineage>
        <taxon>Eukaryota</taxon>
        <taxon>Fungi</taxon>
        <taxon>Dikarya</taxon>
        <taxon>Ascomycota</taxon>
        <taxon>Taphrinomycotina</taxon>
        <taxon>Taphrinomycotina incertae sedis</taxon>
        <taxon>Saitoella</taxon>
    </lineage>
</organism>
<keyword evidence="15" id="KW-1185">Reference proteome</keyword>
<evidence type="ECO:0000256" key="9">
    <source>
        <dbReference type="ARBA" id="ARBA00023295"/>
    </source>
</evidence>
<keyword evidence="7" id="KW-0804">Transcription</keyword>
<reference evidence="14 15" key="2">
    <citation type="journal article" date="2014" name="J. Gen. Appl. Microbiol.">
        <title>The early diverging ascomycetous budding yeast Saitoella complicata has three histone deacetylases belonging to the Clr6, Hos2, and Rpd3 lineages.</title>
        <authorList>
            <person name="Nishida H."/>
            <person name="Matsumoto T."/>
            <person name="Kondo S."/>
            <person name="Hamamoto M."/>
            <person name="Yoshikawa H."/>
        </authorList>
    </citation>
    <scope>NUCLEOTIDE SEQUENCE [LARGE SCALE GENOMIC DNA]</scope>
    <source>
        <strain evidence="14 15">NRRL Y-17804</strain>
    </source>
</reference>
<dbReference type="PANTHER" id="PTHR23403:SF6">
    <property type="entry name" value="CYTOSOLIC NEUTRAL TREHALASE-RELATED"/>
    <property type="match status" value="1"/>
</dbReference>
<dbReference type="Proteomes" id="UP000033140">
    <property type="component" value="Unassembled WGS sequence"/>
</dbReference>
<name>A0A0E9NRS0_SAICN</name>
<evidence type="ECO:0000256" key="12">
    <source>
        <dbReference type="SAM" id="MobiDB-lite"/>
    </source>
</evidence>
<comment type="subcellular location">
    <subcellularLocation>
        <location evidence="2">Nucleus</location>
    </subcellularLocation>
</comment>
<feature type="region of interest" description="Disordered" evidence="12">
    <location>
        <begin position="267"/>
        <end position="288"/>
    </location>
</feature>
<dbReference type="InterPro" id="IPR001661">
    <property type="entry name" value="Glyco_hydro_37"/>
</dbReference>
<dbReference type="EC" id="3.2.1.28" evidence="10"/>
<dbReference type="EMBL" id="BACD03000060">
    <property type="protein sequence ID" value="GAO52125.1"/>
    <property type="molecule type" value="Genomic_DNA"/>
</dbReference>
<dbReference type="GO" id="GO:0005993">
    <property type="term" value="P:trehalose catabolic process"/>
    <property type="evidence" value="ECO:0007669"/>
    <property type="project" value="InterPro"/>
</dbReference>
<dbReference type="GO" id="GO:0003677">
    <property type="term" value="F:DNA binding"/>
    <property type="evidence" value="ECO:0007669"/>
    <property type="project" value="UniProtKB-KW"/>
</dbReference>
<accession>A0A0E9NRS0</accession>
<dbReference type="PROSITE" id="PS00927">
    <property type="entry name" value="TREHALASE_1"/>
    <property type="match status" value="1"/>
</dbReference>
<evidence type="ECO:0000256" key="7">
    <source>
        <dbReference type="ARBA" id="ARBA00023163"/>
    </source>
</evidence>
<dbReference type="CDD" id="cd14687">
    <property type="entry name" value="bZIP_ATF2"/>
    <property type="match status" value="1"/>
</dbReference>
<dbReference type="InterPro" id="IPR004827">
    <property type="entry name" value="bZIP"/>
</dbReference>
<dbReference type="InterPro" id="IPR011120">
    <property type="entry name" value="Trehalase_Ca-bd"/>
</dbReference>
<proteinExistence type="inferred from homology"/>
<comment type="caution">
    <text evidence="14">The sequence shown here is derived from an EMBL/GenBank/DDBJ whole genome shotgun (WGS) entry which is preliminary data.</text>
</comment>
<dbReference type="PROSITE" id="PS00928">
    <property type="entry name" value="TREHALASE_2"/>
    <property type="match status" value="1"/>
</dbReference>
<reference evidence="14 15" key="1">
    <citation type="journal article" date="2011" name="J. Gen. Appl. Microbiol.">
        <title>Draft genome sequencing of the enigmatic yeast Saitoella complicata.</title>
        <authorList>
            <person name="Nishida H."/>
            <person name="Hamamoto M."/>
            <person name="Sugiyama J."/>
        </authorList>
    </citation>
    <scope>NUCLEOTIDE SEQUENCE [LARGE SCALE GENOMIC DNA]</scope>
    <source>
        <strain evidence="14 15">NRRL Y-17804</strain>
    </source>
</reference>
<feature type="compositionally biased region" description="Low complexity" evidence="12">
    <location>
        <begin position="106"/>
        <end position="126"/>
    </location>
</feature>
<protein>
    <recommendedName>
        <fullName evidence="10">Trehalase</fullName>
        <ecNumber evidence="10">3.2.1.28</ecNumber>
    </recommendedName>
    <alternativeName>
        <fullName evidence="10">Alpha-trehalose glucohydrolase</fullName>
    </alternativeName>
</protein>
<feature type="compositionally biased region" description="Basic and acidic residues" evidence="12">
    <location>
        <begin position="1424"/>
        <end position="1435"/>
    </location>
</feature>
<dbReference type="GO" id="GO:0005634">
    <property type="term" value="C:nucleus"/>
    <property type="evidence" value="ECO:0007669"/>
    <property type="project" value="UniProtKB-SubCell"/>
</dbReference>
<comment type="catalytic activity">
    <reaction evidence="1 10">
        <text>alpha,alpha-trehalose + H2O = alpha-D-glucose + beta-D-glucose</text>
        <dbReference type="Rhea" id="RHEA:32675"/>
        <dbReference type="ChEBI" id="CHEBI:15377"/>
        <dbReference type="ChEBI" id="CHEBI:15903"/>
        <dbReference type="ChEBI" id="CHEBI:16551"/>
        <dbReference type="ChEBI" id="CHEBI:17925"/>
        <dbReference type="EC" id="3.2.1.28"/>
    </reaction>
</comment>
<dbReference type="SMART" id="SM00338">
    <property type="entry name" value="BRLZ"/>
    <property type="match status" value="1"/>
</dbReference>
<sequence length="1461" mass="160111">MSTAVAPQSQDPLNRPASAAGQIEGSDASAENAAAPGSTAGSPESRRKTISPKSSNAALPDGKPAENGAPAEGGPPVRPVPPHFQNHQGTKSKLAEEPNPFEQSFAPDKAAPPTTSTSTMLPPVTSIASPGPSAWGAFGSLRNGPLSPAMLPGPQSVFDPTLRTGLTPNESGIRTGLTPGGVGYGLGAPSPNTAALLGLGTPGGGVSGFAADFARVPPSSFPIQPPPQMNGPSAGAAPVAQQRGREDPFANEAAHAANGLFLLSQAQSQQGMHGHGHGHGGHGHHPMPVIHPGLGGAVDQELQKRAVVNAQALAMHGGGVGVGGNTSLAQVENGHGHLHGQPQVMDDKKKAGSGGASRRRKSSEDEMMNSPMKRSKGDSDLDEEGSGDEYKSGSGGRRNSSKAETDEEKRRNFLERNRQAALKCRQRKKQWLANLQAKVEFYGSENDALTAQVTALREEIVNLKTLLLAHKDCPVARANGMAGVEVIDRATAGVGMGMQGMPPMGPGQGMPVGPPPGVGMGGPMSGIQMGMPPQGMGQMGAGRGYYEASYHPKNKSYVLGSELSRLYVLRSYRHGHGIEFNRRCLSLRLWMVLLTVWKTTQEGEGREDGRKDKELFWLMRWTTKRFSFLLLAAGLNVIALAAGLDSFRGEGEIHQQRRAGQTQLPSELIPIMASPSGTSPGRPDPLTHAAIYYGESHRTKQNRSRTLSSAGANTSLQRIRMGLMNKEAPRRRLSHDEPQSQPRKFLIEVEPTLKALLESEDSDGNMQITIEDAGPKVFTLGTANSGGHNRFDIRGTYMLSNLLQELTLAKDFGRKHILLDEARLNENPVARLNRLIRTTFWDGLTRRIDASSLEKICADTKNRSTDPRPRIYIPTKEPEMYEYYCKAAAEMSHLNLQVEYLPETIDAVWVKDANQKPGLLALAMEKVVDPVTDVVQLRGMPFVVPGGRFNEMYGWDSYFESLGLLVDGRVDLAKGMVENFIFEITHYGKILNANRSYYLTRSQPPFLTDMALRVYDKIKHEGPTADDFLKRALWAAIKEYKTVWVSAPRLDPITGLSRYRPDGIGIPPETEASHFEHILEPFCTKNNMTFEEFQVAYNDGIVHEPELDEYFMHDRAVRESGHDTTYRFEHVCANLATIDLNTLLYKYETDIAKTIREKWHDKFPMPDGTFESSFTWDRRAMKRKALIDKYLWNEADGLYYDYDTVKREQAKYESCTAFWALWAGCASPRQAAALVDKSLSKFEVLGGLVAGTERSCGKVDLDAPSRQWDYPSGWAPQQMLAWEGLWRYGYEDEARRLVYRWLFMMIKSFMDYNGVVVEKYNVTRASDPHRVDAEYGNQGLDFKGVAREGFGWVNASYQVGLSQYTTSRMRRALGAIVHPDVFFSDKSDEYLLENEPDPFFEGGAGQGSGGVEHIVPSPAFAAAEARRAAEERGSEEGGVPTSERAGMGMQSEMEKLSVQEE</sequence>
<feature type="compositionally biased region" description="Basic residues" evidence="12">
    <location>
        <begin position="274"/>
        <end position="285"/>
    </location>
</feature>
<evidence type="ECO:0000313" key="14">
    <source>
        <dbReference type="EMBL" id="GAO52125.1"/>
    </source>
</evidence>